<dbReference type="InterPro" id="IPR013785">
    <property type="entry name" value="Aldolase_TIM"/>
</dbReference>
<sequence length="305" mass="33127">MSDTFSVDVPADVPESAKATYIENYRAITHGTKRLMLFAGDQKIEHLNDDFYGDNIHIDDACPEHLFKIANSSKIGVFAAQPGLVARYGKKYSDINYLLKMNSKTHLVKTNQKDPHSRMLYSVEKAVKLRDQSGLKIRGIGYTIYLGSEYEDQMLAEAAQLIWDAHQNGLLVVLWIYPRGTAVKDEKDPHLIAGAAGAAATLGSDFVKVNAPKKEGFNSAELLKEASLAAGNTGLVCAGGSSTSAEKFLTQLYDQIHTGGASGNATGRNIHQKSLSEAIRMCNAISAITIDNADVKTALKIYEGE</sequence>
<evidence type="ECO:0000256" key="3">
    <source>
        <dbReference type="ARBA" id="ARBA00023239"/>
    </source>
</evidence>
<reference evidence="6" key="1">
    <citation type="submission" date="2022-01" db="EMBL/GenBank/DDBJ databases">
        <title>Complete genome of Methanomicrobium antiquum DSM 21220.</title>
        <authorList>
            <person name="Chen S.-C."/>
            <person name="You Y.-T."/>
            <person name="Zhou Y.-Z."/>
            <person name="Lai M.-C."/>
        </authorList>
    </citation>
    <scope>NUCLEOTIDE SEQUENCE</scope>
    <source>
        <strain evidence="6">DSM 21220</strain>
    </source>
</reference>
<dbReference type="EMBL" id="CP091092">
    <property type="protein sequence ID" value="WFN37724.1"/>
    <property type="molecule type" value="Genomic_DNA"/>
</dbReference>
<dbReference type="InterPro" id="IPR050456">
    <property type="entry name" value="DeoC/FbaB_aldolase"/>
</dbReference>
<protein>
    <recommendedName>
        <fullName evidence="2">fructose-bisphosphate aldolase</fullName>
        <ecNumber evidence="2">4.1.2.13</ecNumber>
    </recommendedName>
</protein>
<evidence type="ECO:0000256" key="5">
    <source>
        <dbReference type="PIRSR" id="PIRSR038992-1"/>
    </source>
</evidence>
<dbReference type="InterPro" id="IPR041720">
    <property type="entry name" value="FbaB-like"/>
</dbReference>
<keyword evidence="7" id="KW-1185">Reference proteome</keyword>
<dbReference type="EC" id="4.1.2.13" evidence="2"/>
<dbReference type="Gene3D" id="3.20.20.70">
    <property type="entry name" value="Aldolase class I"/>
    <property type="match status" value="1"/>
</dbReference>
<evidence type="ECO:0000256" key="4">
    <source>
        <dbReference type="ARBA" id="ARBA00023270"/>
    </source>
</evidence>
<dbReference type="InterPro" id="IPR002915">
    <property type="entry name" value="DeoC/FbaB/LacD_aldolase"/>
</dbReference>
<keyword evidence="4" id="KW-0704">Schiff base</keyword>
<dbReference type="Pfam" id="PF01791">
    <property type="entry name" value="DeoC"/>
    <property type="match status" value="1"/>
</dbReference>
<dbReference type="AlphaFoldDB" id="A0AAF0FSK0"/>
<evidence type="ECO:0000313" key="7">
    <source>
        <dbReference type="Proteomes" id="UP001218895"/>
    </source>
</evidence>
<dbReference type="GeneID" id="79949709"/>
<organism evidence="6 7">
    <name type="scientific">Methanomicrobium antiquum</name>
    <dbReference type="NCBI Taxonomy" id="487686"/>
    <lineage>
        <taxon>Archaea</taxon>
        <taxon>Methanobacteriati</taxon>
        <taxon>Methanobacteriota</taxon>
        <taxon>Stenosarchaea group</taxon>
        <taxon>Methanomicrobia</taxon>
        <taxon>Methanomicrobiales</taxon>
        <taxon>Methanomicrobiaceae</taxon>
        <taxon>Methanomicrobium</taxon>
    </lineage>
</organism>
<evidence type="ECO:0000256" key="2">
    <source>
        <dbReference type="ARBA" id="ARBA00013068"/>
    </source>
</evidence>
<dbReference type="RefSeq" id="WP_278100564.1">
    <property type="nucleotide sequence ID" value="NZ_CP091092.1"/>
</dbReference>
<gene>
    <name evidence="6" type="ORF">L1994_04885</name>
</gene>
<proteinExistence type="inferred from homology"/>
<dbReference type="SMART" id="SM01133">
    <property type="entry name" value="DeoC"/>
    <property type="match status" value="1"/>
</dbReference>
<evidence type="ECO:0000256" key="1">
    <source>
        <dbReference type="ARBA" id="ARBA00008116"/>
    </source>
</evidence>
<dbReference type="KEGG" id="manq:L1994_04885"/>
<keyword evidence="3" id="KW-0456">Lyase</keyword>
<dbReference type="NCBIfam" id="NF005321">
    <property type="entry name" value="PRK06852.1"/>
    <property type="match status" value="1"/>
</dbReference>
<dbReference type="PANTHER" id="PTHR47916">
    <property type="entry name" value="FRUCTOSE-BISPHOSPHATE ALDOLASE CLASS 1"/>
    <property type="match status" value="1"/>
</dbReference>
<dbReference type="Proteomes" id="UP001218895">
    <property type="component" value="Chromosome"/>
</dbReference>
<dbReference type="GO" id="GO:0004332">
    <property type="term" value="F:fructose-bisphosphate aldolase activity"/>
    <property type="evidence" value="ECO:0007669"/>
    <property type="project" value="UniProtKB-EC"/>
</dbReference>
<dbReference type="PANTHER" id="PTHR47916:SF4">
    <property type="entry name" value="FRUCTOSE-BISPHOSPHATE ALDOLASE CLASS 1"/>
    <property type="match status" value="1"/>
</dbReference>
<feature type="active site" description="Schiff-base intermediate with dihydroxyacetone-P" evidence="5">
    <location>
        <position position="208"/>
    </location>
</feature>
<feature type="active site" description="Schiff-base intermediate with dihydroxyacetone-P" evidence="5">
    <location>
        <position position="177"/>
    </location>
</feature>
<dbReference type="SUPFAM" id="SSF51569">
    <property type="entry name" value="Aldolase"/>
    <property type="match status" value="1"/>
</dbReference>
<evidence type="ECO:0000313" key="6">
    <source>
        <dbReference type="EMBL" id="WFN37724.1"/>
    </source>
</evidence>
<comment type="similarity">
    <text evidence="1">Belongs to the DeoC/FbaB aldolase family.</text>
</comment>
<name>A0AAF0FSK0_9EURY</name>
<accession>A0AAF0FSK0</accession>
<dbReference type="PIRSF" id="PIRSF038992">
    <property type="entry name" value="Aldolase_Ia"/>
    <property type="match status" value="1"/>
</dbReference>